<sequence length="281" mass="31836">MVIQFIVINNKATPQNYNVIGGQTGLGENRFLQILSETSTIPDVQQFLGTNKGTFAIQDNIRFLCTNEYAFSYKTFRRALFVKRLPQVATIIDPDRTEEDNTENGLIPSSLGPCKIRSFCFELHQDIVLLENGDVFAFGQLQEFQGWPNVPEYGFIELTDSNGPFGIFETFHVVKYYANAKASITSDGIVLARSYWEVEKKYKYSFTLIDTKFFGGHVNITRGLNKEVKEFAIELTPPQYVIQVPFDASELNTLILTKKTHHTALNKDGKILSIRYEDGSA</sequence>
<dbReference type="EMBL" id="SNRW01001975">
    <property type="protein sequence ID" value="KAA6394314.1"/>
    <property type="molecule type" value="Genomic_DNA"/>
</dbReference>
<dbReference type="AlphaFoldDB" id="A0A5J4WGX0"/>
<reference evidence="1 2" key="1">
    <citation type="submission" date="2019-03" db="EMBL/GenBank/DDBJ databases">
        <title>Single cell metagenomics reveals metabolic interactions within the superorganism composed of flagellate Streblomastix strix and complex community of Bacteroidetes bacteria on its surface.</title>
        <authorList>
            <person name="Treitli S.C."/>
            <person name="Kolisko M."/>
            <person name="Husnik F."/>
            <person name="Keeling P."/>
            <person name="Hampl V."/>
        </authorList>
    </citation>
    <scope>NUCLEOTIDE SEQUENCE [LARGE SCALE GENOMIC DNA]</scope>
    <source>
        <strain evidence="1">ST1C</strain>
    </source>
</reference>
<evidence type="ECO:0000313" key="1">
    <source>
        <dbReference type="EMBL" id="KAA6394314.1"/>
    </source>
</evidence>
<accession>A0A5J4WGX0</accession>
<proteinExistence type="predicted"/>
<gene>
    <name evidence="1" type="ORF">EZS28_010159</name>
</gene>
<protein>
    <submittedName>
        <fullName evidence="1">Uncharacterized protein</fullName>
    </submittedName>
</protein>
<name>A0A5J4WGX0_9EUKA</name>
<dbReference type="Proteomes" id="UP000324800">
    <property type="component" value="Unassembled WGS sequence"/>
</dbReference>
<comment type="caution">
    <text evidence="1">The sequence shown here is derived from an EMBL/GenBank/DDBJ whole genome shotgun (WGS) entry which is preliminary data.</text>
</comment>
<organism evidence="1 2">
    <name type="scientific">Streblomastix strix</name>
    <dbReference type="NCBI Taxonomy" id="222440"/>
    <lineage>
        <taxon>Eukaryota</taxon>
        <taxon>Metamonada</taxon>
        <taxon>Preaxostyla</taxon>
        <taxon>Oxymonadida</taxon>
        <taxon>Streblomastigidae</taxon>
        <taxon>Streblomastix</taxon>
    </lineage>
</organism>
<evidence type="ECO:0000313" key="2">
    <source>
        <dbReference type="Proteomes" id="UP000324800"/>
    </source>
</evidence>